<comment type="caution">
    <text evidence="2">The sequence shown here is derived from an EMBL/GenBank/DDBJ whole genome shotgun (WGS) entry which is preliminary data.</text>
</comment>
<dbReference type="Pfam" id="PF26300">
    <property type="entry name" value="PEPCK_PPi_lobe_2"/>
    <property type="match status" value="1"/>
</dbReference>
<evidence type="ECO:0000313" key="3">
    <source>
        <dbReference type="Proteomes" id="UP000036958"/>
    </source>
</evidence>
<evidence type="ECO:0000313" key="2">
    <source>
        <dbReference type="EMBL" id="KOH43441.1"/>
    </source>
</evidence>
<dbReference type="EMBL" id="LGIA01000187">
    <property type="protein sequence ID" value="KOH43441.1"/>
    <property type="molecule type" value="Genomic_DNA"/>
</dbReference>
<proteinExistence type="predicted"/>
<protein>
    <recommendedName>
        <fullName evidence="1">PPi-type phosphoenolpyruvate carboxykinase lobe 2 domain-containing protein</fullName>
    </recommendedName>
</protein>
<dbReference type="Proteomes" id="UP000036958">
    <property type="component" value="Unassembled WGS sequence"/>
</dbReference>
<dbReference type="RefSeq" id="WP_053186572.1">
    <property type="nucleotide sequence ID" value="NZ_LGIA01000187.1"/>
</dbReference>
<dbReference type="PATRIC" id="fig|1409788.3.peg.3807"/>
<accession>A0A0L8V4S2</accession>
<feature type="domain" description="PPi-type phosphoenolpyruvate carboxykinase lobe 2" evidence="1">
    <location>
        <begin position="513"/>
        <end position="622"/>
    </location>
</feature>
<evidence type="ECO:0000259" key="1">
    <source>
        <dbReference type="Pfam" id="PF26300"/>
    </source>
</evidence>
<dbReference type="OrthoDB" id="366044at2"/>
<reference evidence="3" key="1">
    <citation type="submission" date="2015-07" db="EMBL/GenBank/DDBJ databases">
        <title>Genome sequencing of Sunxiuqinia dokdonensis strain SK.</title>
        <authorList>
            <person name="Ahn S."/>
            <person name="Kim B.-C."/>
        </authorList>
    </citation>
    <scope>NUCLEOTIDE SEQUENCE [LARGE SCALE GENOMIC DNA]</scope>
    <source>
        <strain evidence="3">SK</strain>
    </source>
</reference>
<dbReference type="STRING" id="1409788.NC99_37200"/>
<sequence length="1156" mass="130796">MTVNRTFGIAGVDQNEPIVSDKKKIQYINLKLAADGYPTINNGPKSDLLEMAMPLLNNYNIKSRLLEKNLSPMGERIQKFLKDYLSDVPGDNSITFPDHPFILDRYGLARMVSLPMNADYHETDIIKSYRTSQGILNNPKEDRRTTKGVFHVSEGGLPIPDDKKAVPKSAFCKLLQAALNPPKEIMKLPFTANQENAAELFVSLMLRPIVVPEVPGVIEEKSMEIQFLAPGSLVSNLDFVESIFGNAGDPFLPENDAALAPANWTGHTGCVILAPHLTKLTKKELGLPHYDNATERQKRDGMCWKKDDEKYNDGSAFKITARDERGVAITLIADNYYGYCKKEVKTMIGYSANLFGLAEEEHAGGAIAFRSYNLGEKWYLDERLPTNGMNFASFIYLFADMLELKKEGYAVDKTYPQVIYVPEDATFDLLKQTISWEQAGKEQSIKLLPYKYYIYPNGYRVEMKKRIEGPKWHLVGTLAEGTLCHKPCTVSGGGKSEISKSIKDAMIQGSVIVTDLNADLDMVEEIMSKDFSKRFKVPADYSVHKSRHILSRRRSLGSVIKLLTPSDEYTDEYNKWLTSFPQRIKVLIYVIKGNYSEDWDENWRSYFSVDRVNGIPGNELKFRNNKLLSNYLRVGHDQDKSWRIFLLRQDYNPSSKVQMEDDISASVTLDASKLENLNPKYTNPSVKILKNCESRLFQRPDDCIVKGYDKQGEKDLSSPNTFLSNFEPLTRAQVQEIKDDAIGFELYTQPVKDLINNFLKSESPEYLVVPSEPRLVDGLPSKNPRYLQTRPDLVNPVERYVAETATRIFRKVPLDKPVLFPVNAVLPGRRNNPAEPENNVPPLAVYNPVHYQELPELFIDFICSITGKSPSTTGFGSEGALTKGPFNSLLPAADLNNAFLSYILTGYDGFSSAAGYVGPNYKVDHDISLLIPEIWCRMTVEERDPKFLIANGYLEKVENFKHNGKEVDASLLGYRITLKFVTHFMGRIFSKPDAVFSEDMLKPETQDLDMFVASIENLSVTQKRVAEGYMRDGTVDLLCPPLKALVHIMIDGKYQGKGRNHPDIRAMFTREAVLNSDWYKERLVEKQKRDVAQWTKNVAYIEEVNSRKNFAETSVRLNLPERLKAAKARLKQVSSPAYLDDLKGTIGADTLRPIED</sequence>
<dbReference type="InterPro" id="IPR058710">
    <property type="entry name" value="PEPCK_lobe_2"/>
</dbReference>
<gene>
    <name evidence="2" type="ORF">NC99_37200</name>
</gene>
<keyword evidence="3" id="KW-1185">Reference proteome</keyword>
<dbReference type="AlphaFoldDB" id="A0A0L8V4S2"/>
<name>A0A0L8V4S2_9BACT</name>
<organism evidence="2 3">
    <name type="scientific">Sunxiuqinia dokdonensis</name>
    <dbReference type="NCBI Taxonomy" id="1409788"/>
    <lineage>
        <taxon>Bacteria</taxon>
        <taxon>Pseudomonadati</taxon>
        <taxon>Bacteroidota</taxon>
        <taxon>Bacteroidia</taxon>
        <taxon>Marinilabiliales</taxon>
        <taxon>Prolixibacteraceae</taxon>
        <taxon>Sunxiuqinia</taxon>
    </lineage>
</organism>